<sequence>MVNKPFYGSRTDCGLYQQSVFNVCKESVLLCQKQHSNYIQFIFSGVPIIFHIFLSRILKFSSEHLFRTLLFQEISGMALF</sequence>
<comment type="caution">
    <text evidence="2">The sequence shown here is derived from an EMBL/GenBank/DDBJ whole genome shotgun (WGS) entry which is preliminary data.</text>
</comment>
<protein>
    <submittedName>
        <fullName evidence="2">Uncharacterized protein</fullName>
    </submittedName>
</protein>
<dbReference type="EMBL" id="JARK01001593">
    <property type="protein sequence ID" value="EYB87772.1"/>
    <property type="molecule type" value="Genomic_DNA"/>
</dbReference>
<keyword evidence="1" id="KW-0812">Transmembrane</keyword>
<dbReference type="Proteomes" id="UP000024635">
    <property type="component" value="Unassembled WGS sequence"/>
</dbReference>
<dbReference type="AlphaFoldDB" id="A0A016SBL9"/>
<keyword evidence="1" id="KW-0472">Membrane</keyword>
<reference evidence="3" key="1">
    <citation type="journal article" date="2015" name="Nat. Genet.">
        <title>The genome and transcriptome of the zoonotic hookworm Ancylostoma ceylanicum identify infection-specific gene families.</title>
        <authorList>
            <person name="Schwarz E.M."/>
            <person name="Hu Y."/>
            <person name="Antoshechkin I."/>
            <person name="Miller M.M."/>
            <person name="Sternberg P.W."/>
            <person name="Aroian R.V."/>
        </authorList>
    </citation>
    <scope>NUCLEOTIDE SEQUENCE</scope>
    <source>
        <strain evidence="3">HY135</strain>
    </source>
</reference>
<keyword evidence="3" id="KW-1185">Reference proteome</keyword>
<name>A0A016SBL9_9BILA</name>
<gene>
    <name evidence="2" type="primary">Acey_s0257.g391</name>
    <name evidence="2" type="ORF">Y032_0257g391</name>
</gene>
<organism evidence="2 3">
    <name type="scientific">Ancylostoma ceylanicum</name>
    <dbReference type="NCBI Taxonomy" id="53326"/>
    <lineage>
        <taxon>Eukaryota</taxon>
        <taxon>Metazoa</taxon>
        <taxon>Ecdysozoa</taxon>
        <taxon>Nematoda</taxon>
        <taxon>Chromadorea</taxon>
        <taxon>Rhabditida</taxon>
        <taxon>Rhabditina</taxon>
        <taxon>Rhabditomorpha</taxon>
        <taxon>Strongyloidea</taxon>
        <taxon>Ancylostomatidae</taxon>
        <taxon>Ancylostomatinae</taxon>
        <taxon>Ancylostoma</taxon>
    </lineage>
</organism>
<evidence type="ECO:0000313" key="2">
    <source>
        <dbReference type="EMBL" id="EYB87772.1"/>
    </source>
</evidence>
<keyword evidence="1" id="KW-1133">Transmembrane helix</keyword>
<feature type="transmembrane region" description="Helical" evidence="1">
    <location>
        <begin position="38"/>
        <end position="58"/>
    </location>
</feature>
<evidence type="ECO:0000313" key="3">
    <source>
        <dbReference type="Proteomes" id="UP000024635"/>
    </source>
</evidence>
<evidence type="ECO:0000256" key="1">
    <source>
        <dbReference type="SAM" id="Phobius"/>
    </source>
</evidence>
<proteinExistence type="predicted"/>
<accession>A0A016SBL9</accession>